<keyword evidence="1" id="KW-0547">Nucleotide-binding</keyword>
<dbReference type="InterPro" id="IPR002197">
    <property type="entry name" value="HTH_Fis"/>
</dbReference>
<reference evidence="9 10" key="1">
    <citation type="submission" date="2020-05" db="EMBL/GenBank/DDBJ databases">
        <title>Complete genome sequence of Gemmatimonas greenlandica TET16.</title>
        <authorList>
            <person name="Zeng Y."/>
        </authorList>
    </citation>
    <scope>NUCLEOTIDE SEQUENCE [LARGE SCALE GENOMIC DNA]</scope>
    <source>
        <strain evidence="9 10">TET16</strain>
    </source>
</reference>
<dbReference type="Proteomes" id="UP000500938">
    <property type="component" value="Chromosome"/>
</dbReference>
<evidence type="ECO:0000256" key="5">
    <source>
        <dbReference type="ARBA" id="ARBA00023163"/>
    </source>
</evidence>
<evidence type="ECO:0000256" key="3">
    <source>
        <dbReference type="ARBA" id="ARBA00023015"/>
    </source>
</evidence>
<dbReference type="InterPro" id="IPR058031">
    <property type="entry name" value="AAA_lid_NorR"/>
</dbReference>
<dbReference type="PROSITE" id="PS50045">
    <property type="entry name" value="SIGMA54_INTERACT_4"/>
    <property type="match status" value="1"/>
</dbReference>
<feature type="domain" description="Response regulatory" evidence="8">
    <location>
        <begin position="3"/>
        <end position="118"/>
    </location>
</feature>
<dbReference type="InterPro" id="IPR002078">
    <property type="entry name" value="Sigma_54_int"/>
</dbReference>
<dbReference type="SUPFAM" id="SSF52540">
    <property type="entry name" value="P-loop containing nucleoside triphosphate hydrolases"/>
    <property type="match status" value="1"/>
</dbReference>
<dbReference type="PROSITE" id="PS00688">
    <property type="entry name" value="SIGMA54_INTERACT_3"/>
    <property type="match status" value="1"/>
</dbReference>
<keyword evidence="6" id="KW-0597">Phosphoprotein</keyword>
<dbReference type="KEGG" id="ggr:HKW67_11705"/>
<dbReference type="Pfam" id="PF00158">
    <property type="entry name" value="Sigma54_activat"/>
    <property type="match status" value="1"/>
</dbReference>
<sequence>MPSVLIVDDEPNIRRMVGALLSAEGYDVRDAADGVTGLALAEANEPDVALVDLMMPGDLDGLALLQKLRERRPDMPVVMMSGRAALTDAVRATKLGAFTFLEKPLTPEGVLLALASAFELRQARRAAAALREDLGISGEMVGESPVMHDVRALIARVGPTDARVLITGESGTGKELVAAALHLASPRRDRPFIRVNCAAIPRDLVESEMFGHERGAFTGATDRRIGRFELAHTGTLFLDEVGDLGAEAQAKLLRAIEAREIERVGGGKPIKIDVRILAATNKDLGRAVADGSFREDLFFRLNVIPIQLPPLRDRPGDLPALVRHFSARHRTRTGRPLVQWHDDALGALSSYRWPGNVRELANVVERLAILHAGSVVGRAEVLQVLPTVAADPFSVPAGENAVRAGETLPILPLSDALDAYERRLISAALAQSDGNVAEAARRLQTDRPNLYRRMRRLGLASAGE</sequence>
<dbReference type="SUPFAM" id="SSF46689">
    <property type="entry name" value="Homeodomain-like"/>
    <property type="match status" value="1"/>
</dbReference>
<dbReference type="SMART" id="SM00382">
    <property type="entry name" value="AAA"/>
    <property type="match status" value="1"/>
</dbReference>
<dbReference type="CDD" id="cd00009">
    <property type="entry name" value="AAA"/>
    <property type="match status" value="1"/>
</dbReference>
<dbReference type="GO" id="GO:0043565">
    <property type="term" value="F:sequence-specific DNA binding"/>
    <property type="evidence" value="ECO:0007669"/>
    <property type="project" value="InterPro"/>
</dbReference>
<dbReference type="GO" id="GO:0005524">
    <property type="term" value="F:ATP binding"/>
    <property type="evidence" value="ECO:0007669"/>
    <property type="project" value="UniProtKB-KW"/>
</dbReference>
<accession>A0A6M4ITI0</accession>
<dbReference type="PROSITE" id="PS00676">
    <property type="entry name" value="SIGMA54_INTERACT_2"/>
    <property type="match status" value="1"/>
</dbReference>
<evidence type="ECO:0000313" key="9">
    <source>
        <dbReference type="EMBL" id="QJR36122.1"/>
    </source>
</evidence>
<keyword evidence="3" id="KW-0805">Transcription regulation</keyword>
<dbReference type="InterPro" id="IPR025944">
    <property type="entry name" value="Sigma_54_int_dom_CS"/>
</dbReference>
<feature type="modified residue" description="4-aspartylphosphate" evidence="6">
    <location>
        <position position="52"/>
    </location>
</feature>
<dbReference type="SUPFAM" id="SSF52172">
    <property type="entry name" value="CheY-like"/>
    <property type="match status" value="1"/>
</dbReference>
<dbReference type="InterPro" id="IPR025943">
    <property type="entry name" value="Sigma_54_int_dom_ATP-bd_2"/>
</dbReference>
<proteinExistence type="predicted"/>
<keyword evidence="5" id="KW-0804">Transcription</keyword>
<organism evidence="9 10">
    <name type="scientific">Gemmatimonas groenlandica</name>
    <dbReference type="NCBI Taxonomy" id="2732249"/>
    <lineage>
        <taxon>Bacteria</taxon>
        <taxon>Pseudomonadati</taxon>
        <taxon>Gemmatimonadota</taxon>
        <taxon>Gemmatimonadia</taxon>
        <taxon>Gemmatimonadales</taxon>
        <taxon>Gemmatimonadaceae</taxon>
        <taxon>Gemmatimonas</taxon>
    </lineage>
</organism>
<evidence type="ECO:0000256" key="6">
    <source>
        <dbReference type="PROSITE-ProRule" id="PRU00169"/>
    </source>
</evidence>
<keyword evidence="4" id="KW-0238">DNA-binding</keyword>
<feature type="domain" description="Sigma-54 factor interaction" evidence="7">
    <location>
        <begin position="140"/>
        <end position="369"/>
    </location>
</feature>
<dbReference type="PRINTS" id="PR01590">
    <property type="entry name" value="HTHFIS"/>
</dbReference>
<keyword evidence="10" id="KW-1185">Reference proteome</keyword>
<evidence type="ECO:0000256" key="1">
    <source>
        <dbReference type="ARBA" id="ARBA00022741"/>
    </source>
</evidence>
<name>A0A6M4ITI0_9BACT</name>
<dbReference type="Gene3D" id="3.40.50.2300">
    <property type="match status" value="1"/>
</dbReference>
<dbReference type="InterPro" id="IPR003593">
    <property type="entry name" value="AAA+_ATPase"/>
</dbReference>
<dbReference type="InterPro" id="IPR001789">
    <property type="entry name" value="Sig_transdc_resp-reg_receiver"/>
</dbReference>
<dbReference type="InterPro" id="IPR027417">
    <property type="entry name" value="P-loop_NTPase"/>
</dbReference>
<dbReference type="InterPro" id="IPR009057">
    <property type="entry name" value="Homeodomain-like_sf"/>
</dbReference>
<evidence type="ECO:0000256" key="4">
    <source>
        <dbReference type="ARBA" id="ARBA00023125"/>
    </source>
</evidence>
<dbReference type="GO" id="GO:0000160">
    <property type="term" value="P:phosphorelay signal transduction system"/>
    <property type="evidence" value="ECO:0007669"/>
    <property type="project" value="InterPro"/>
</dbReference>
<dbReference type="Pfam" id="PF02954">
    <property type="entry name" value="HTH_8"/>
    <property type="match status" value="1"/>
</dbReference>
<dbReference type="EMBL" id="CP053085">
    <property type="protein sequence ID" value="QJR36122.1"/>
    <property type="molecule type" value="Genomic_DNA"/>
</dbReference>
<dbReference type="PROSITE" id="PS50110">
    <property type="entry name" value="RESPONSE_REGULATORY"/>
    <property type="match status" value="1"/>
</dbReference>
<evidence type="ECO:0000313" key="10">
    <source>
        <dbReference type="Proteomes" id="UP000500938"/>
    </source>
</evidence>
<dbReference type="InterPro" id="IPR025662">
    <property type="entry name" value="Sigma_54_int_dom_ATP-bd_1"/>
</dbReference>
<dbReference type="PROSITE" id="PS00675">
    <property type="entry name" value="SIGMA54_INTERACT_1"/>
    <property type="match status" value="1"/>
</dbReference>
<dbReference type="Gene3D" id="3.40.50.300">
    <property type="entry name" value="P-loop containing nucleotide triphosphate hydrolases"/>
    <property type="match status" value="1"/>
</dbReference>
<dbReference type="InterPro" id="IPR011006">
    <property type="entry name" value="CheY-like_superfamily"/>
</dbReference>
<keyword evidence="2" id="KW-0067">ATP-binding</keyword>
<dbReference type="FunFam" id="3.40.50.300:FF:000006">
    <property type="entry name" value="DNA-binding transcriptional regulator NtrC"/>
    <property type="match status" value="1"/>
</dbReference>
<dbReference type="Gene3D" id="1.10.10.60">
    <property type="entry name" value="Homeodomain-like"/>
    <property type="match status" value="1"/>
</dbReference>
<dbReference type="RefSeq" id="WP_171225556.1">
    <property type="nucleotide sequence ID" value="NZ_CP053085.1"/>
</dbReference>
<dbReference type="AlphaFoldDB" id="A0A6M4ITI0"/>
<gene>
    <name evidence="9" type="ORF">HKW67_11705</name>
</gene>
<dbReference type="PANTHER" id="PTHR32071">
    <property type="entry name" value="TRANSCRIPTIONAL REGULATORY PROTEIN"/>
    <property type="match status" value="1"/>
</dbReference>
<evidence type="ECO:0000259" key="7">
    <source>
        <dbReference type="PROSITE" id="PS50045"/>
    </source>
</evidence>
<evidence type="ECO:0000256" key="2">
    <source>
        <dbReference type="ARBA" id="ARBA00022840"/>
    </source>
</evidence>
<protein>
    <submittedName>
        <fullName evidence="9">Sigma-54-dependent Fis family transcriptional regulator</fullName>
    </submittedName>
</protein>
<dbReference type="GO" id="GO:0006355">
    <property type="term" value="P:regulation of DNA-templated transcription"/>
    <property type="evidence" value="ECO:0007669"/>
    <property type="project" value="InterPro"/>
</dbReference>
<dbReference type="Pfam" id="PF00072">
    <property type="entry name" value="Response_reg"/>
    <property type="match status" value="1"/>
</dbReference>
<dbReference type="Gene3D" id="1.10.8.60">
    <property type="match status" value="1"/>
</dbReference>
<dbReference type="Pfam" id="PF25601">
    <property type="entry name" value="AAA_lid_14"/>
    <property type="match status" value="1"/>
</dbReference>
<evidence type="ECO:0000259" key="8">
    <source>
        <dbReference type="PROSITE" id="PS50110"/>
    </source>
</evidence>
<dbReference type="SMART" id="SM00448">
    <property type="entry name" value="REC"/>
    <property type="match status" value="1"/>
</dbReference>